<dbReference type="EMBL" id="JANJQO010000446">
    <property type="protein sequence ID" value="KAJ2977697.1"/>
    <property type="molecule type" value="Genomic_DNA"/>
</dbReference>
<gene>
    <name evidence="1" type="ORF">NQ176_g4223</name>
</gene>
<evidence type="ECO:0000313" key="1">
    <source>
        <dbReference type="EMBL" id="KAJ2977697.1"/>
    </source>
</evidence>
<keyword evidence="2" id="KW-1185">Reference proteome</keyword>
<name>A0ACC1NEH7_9HYPO</name>
<reference evidence="1" key="1">
    <citation type="submission" date="2022-08" db="EMBL/GenBank/DDBJ databases">
        <title>Genome Sequence of Lecanicillium fungicola.</title>
        <authorList>
            <person name="Buettner E."/>
        </authorList>
    </citation>
    <scope>NUCLEOTIDE SEQUENCE</scope>
    <source>
        <strain evidence="1">Babe33</strain>
    </source>
</reference>
<organism evidence="1 2">
    <name type="scientific">Zarea fungicola</name>
    <dbReference type="NCBI Taxonomy" id="93591"/>
    <lineage>
        <taxon>Eukaryota</taxon>
        <taxon>Fungi</taxon>
        <taxon>Dikarya</taxon>
        <taxon>Ascomycota</taxon>
        <taxon>Pezizomycotina</taxon>
        <taxon>Sordariomycetes</taxon>
        <taxon>Hypocreomycetidae</taxon>
        <taxon>Hypocreales</taxon>
        <taxon>Cordycipitaceae</taxon>
        <taxon>Zarea</taxon>
    </lineage>
</organism>
<protein>
    <submittedName>
        <fullName evidence="1">Uncharacterized protein</fullName>
    </submittedName>
</protein>
<evidence type="ECO:0000313" key="2">
    <source>
        <dbReference type="Proteomes" id="UP001143910"/>
    </source>
</evidence>
<dbReference type="Proteomes" id="UP001143910">
    <property type="component" value="Unassembled WGS sequence"/>
</dbReference>
<accession>A0ACC1NEH7</accession>
<proteinExistence type="predicted"/>
<sequence>MRLQTLARWGETDGVNGIQLLEDMKQGFRRQGQEKAGDQRLPSQELHTRVHHQDRDPYNQINTIRSRAANETDIADIISSLQETIAEAKILTPAATPSADGDRDHEQETIVCGVGSIEPPSSPKSSPPHRKRCVQADPEDDALSQGYGKRRRYNVASVSGKLTHAIMFKPDLQQDLCNLWGLCKSLRSIPREPDQCQSHVSWIEQLPKLFDNAKRRSDDAKCKVTQHTLEWRVLAIDVAKIYVEERLHEEERRFAWRAMGHKVHATRDTALDLLTGKVFGDAVNMYKLSDKDPRRKKVENWLRIGCPLLTFVNHFGFIGLIAPGMRISQTAFKAKRAGDMETIFVKHLIDNFESSKESLSFISHFMEYWVKTGIPPYPALNIELLTETGVRTERNLRLEHWAQPAPCLNGPTKVLNCDASDAMPATLAESQNL</sequence>
<comment type="caution">
    <text evidence="1">The sequence shown here is derived from an EMBL/GenBank/DDBJ whole genome shotgun (WGS) entry which is preliminary data.</text>
</comment>